<organism evidence="4 5">
    <name type="scientific">Streptomyces sodiiphilus</name>
    <dbReference type="NCBI Taxonomy" id="226217"/>
    <lineage>
        <taxon>Bacteria</taxon>
        <taxon>Bacillati</taxon>
        <taxon>Actinomycetota</taxon>
        <taxon>Actinomycetes</taxon>
        <taxon>Kitasatosporales</taxon>
        <taxon>Streptomycetaceae</taxon>
        <taxon>Streptomyces</taxon>
    </lineage>
</organism>
<proteinExistence type="predicted"/>
<dbReference type="PANTHER" id="PTHR30015">
    <property type="entry name" value="MRR RESTRICTION SYSTEM PROTEIN"/>
    <property type="match status" value="1"/>
</dbReference>
<evidence type="ECO:0000259" key="3">
    <source>
        <dbReference type="Pfam" id="PF04471"/>
    </source>
</evidence>
<dbReference type="RefSeq" id="WP_344263791.1">
    <property type="nucleotide sequence ID" value="NZ_BAAAMJ010000042.1"/>
</dbReference>
<dbReference type="EMBL" id="BAAAMJ010000042">
    <property type="protein sequence ID" value="GAA1925333.1"/>
    <property type="molecule type" value="Genomic_DNA"/>
</dbReference>
<dbReference type="InterPro" id="IPR011335">
    <property type="entry name" value="Restrct_endonuc-II-like"/>
</dbReference>
<dbReference type="Proteomes" id="UP001501303">
    <property type="component" value="Unassembled WGS sequence"/>
</dbReference>
<dbReference type="InterPro" id="IPR052906">
    <property type="entry name" value="Type_IV_Methyl-Rstrct_Enzyme"/>
</dbReference>
<feature type="transmembrane region" description="Helical" evidence="2">
    <location>
        <begin position="36"/>
        <end position="54"/>
    </location>
</feature>
<dbReference type="InterPro" id="IPR011856">
    <property type="entry name" value="tRNA_endonuc-like_dom_sf"/>
</dbReference>
<keyword evidence="2" id="KW-1133">Transmembrane helix</keyword>
<accession>A0ABN2PNL9</accession>
<feature type="compositionally biased region" description="Basic residues" evidence="1">
    <location>
        <begin position="216"/>
        <end position="233"/>
    </location>
</feature>
<dbReference type="InterPro" id="IPR007560">
    <property type="entry name" value="Restrct_endonuc_IV_Mrr"/>
</dbReference>
<keyword evidence="2" id="KW-0812">Transmembrane</keyword>
<protein>
    <recommendedName>
        <fullName evidence="3">Restriction endonuclease type IV Mrr domain-containing protein</fullName>
    </recommendedName>
</protein>
<dbReference type="PANTHER" id="PTHR30015:SF6">
    <property type="entry name" value="SLL1429 PROTEIN"/>
    <property type="match status" value="1"/>
</dbReference>
<evidence type="ECO:0000313" key="4">
    <source>
        <dbReference type="EMBL" id="GAA1925333.1"/>
    </source>
</evidence>
<keyword evidence="5" id="KW-1185">Reference proteome</keyword>
<feature type="transmembrane region" description="Helical" evidence="2">
    <location>
        <begin position="12"/>
        <end position="30"/>
    </location>
</feature>
<feature type="domain" description="Restriction endonuclease type IV Mrr" evidence="3">
    <location>
        <begin position="83"/>
        <end position="196"/>
    </location>
</feature>
<dbReference type="SUPFAM" id="SSF52980">
    <property type="entry name" value="Restriction endonuclease-like"/>
    <property type="match status" value="1"/>
</dbReference>
<evidence type="ECO:0000256" key="1">
    <source>
        <dbReference type="SAM" id="MobiDB-lite"/>
    </source>
</evidence>
<dbReference type="Gene3D" id="3.40.1350.10">
    <property type="match status" value="1"/>
</dbReference>
<comment type="caution">
    <text evidence="4">The sequence shown here is derived from an EMBL/GenBank/DDBJ whole genome shotgun (WGS) entry which is preliminary data.</text>
</comment>
<name>A0ABN2PNL9_9ACTN</name>
<evidence type="ECO:0000313" key="5">
    <source>
        <dbReference type="Proteomes" id="UP001501303"/>
    </source>
</evidence>
<evidence type="ECO:0000256" key="2">
    <source>
        <dbReference type="SAM" id="Phobius"/>
    </source>
</evidence>
<keyword evidence="2" id="KW-0472">Membrane</keyword>
<feature type="region of interest" description="Disordered" evidence="1">
    <location>
        <begin position="207"/>
        <end position="239"/>
    </location>
</feature>
<gene>
    <name evidence="4" type="ORF">GCM10009716_36980</name>
</gene>
<reference evidence="4 5" key="1">
    <citation type="journal article" date="2019" name="Int. J. Syst. Evol. Microbiol.">
        <title>The Global Catalogue of Microorganisms (GCM) 10K type strain sequencing project: providing services to taxonomists for standard genome sequencing and annotation.</title>
        <authorList>
            <consortium name="The Broad Institute Genomics Platform"/>
            <consortium name="The Broad Institute Genome Sequencing Center for Infectious Disease"/>
            <person name="Wu L."/>
            <person name="Ma J."/>
        </authorList>
    </citation>
    <scope>NUCLEOTIDE SEQUENCE [LARGE SCALE GENOMIC DNA]</scope>
    <source>
        <strain evidence="4 5">JCM 13581</strain>
    </source>
</reference>
<dbReference type="Pfam" id="PF04471">
    <property type="entry name" value="Mrr_cat"/>
    <property type="match status" value="1"/>
</dbReference>
<sequence>MARRRGWRRRRNRRLAIAGAVALAAMVVFWSRVWPYVLAALALGCLVLLGRLGWRRLREVRRKEAVFQAEQRVRDANRTMQCIDALSGEDFERQVAVMFREGGCTDVERVGGRGDRGRDIGGRLPDGRSMVVQCKRFAAHRSVAGGDMQRLLGTRTDFGADVAIFVTNTRFTADAERYAREKGIIAIGRNLFATWLNGAPLTSVLETGGGGQGNRQHLKTWKKTYGKPEKRRQRAEPQG</sequence>